<organism evidence="2 3">
    <name type="scientific">Streptomyces abikoensis</name>
    <dbReference type="NCBI Taxonomy" id="97398"/>
    <lineage>
        <taxon>Bacteria</taxon>
        <taxon>Bacillati</taxon>
        <taxon>Actinomycetota</taxon>
        <taxon>Actinomycetes</taxon>
        <taxon>Kitasatosporales</taxon>
        <taxon>Streptomycetaceae</taxon>
        <taxon>Streptomyces</taxon>
    </lineage>
</organism>
<dbReference type="PROSITE" id="PS51186">
    <property type="entry name" value="GNAT"/>
    <property type="match status" value="1"/>
</dbReference>
<keyword evidence="2" id="KW-0012">Acyltransferase</keyword>
<dbReference type="Gene3D" id="3.40.630.30">
    <property type="match status" value="1"/>
</dbReference>
<accession>A0ABW7T1M4</accession>
<keyword evidence="3" id="KW-1185">Reference proteome</keyword>
<evidence type="ECO:0000259" key="1">
    <source>
        <dbReference type="PROSITE" id="PS51186"/>
    </source>
</evidence>
<keyword evidence="2" id="KW-0808">Transferase</keyword>
<dbReference type="EMBL" id="JBIRRB010000004">
    <property type="protein sequence ID" value="MFI0911387.1"/>
    <property type="molecule type" value="Genomic_DNA"/>
</dbReference>
<evidence type="ECO:0000313" key="3">
    <source>
        <dbReference type="Proteomes" id="UP001611162"/>
    </source>
</evidence>
<dbReference type="RefSeq" id="WP_397612873.1">
    <property type="nucleotide sequence ID" value="NZ_JBIRRB010000004.1"/>
</dbReference>
<dbReference type="Proteomes" id="UP001611162">
    <property type="component" value="Unassembled WGS sequence"/>
</dbReference>
<dbReference type="CDD" id="cd04301">
    <property type="entry name" value="NAT_SF"/>
    <property type="match status" value="1"/>
</dbReference>
<gene>
    <name evidence="2" type="ORF">ACH4TF_13120</name>
</gene>
<protein>
    <submittedName>
        <fullName evidence="2">GNAT family N-acetyltransferase</fullName>
        <ecNumber evidence="2">2.3.-.-</ecNumber>
    </submittedName>
</protein>
<dbReference type="SUPFAM" id="SSF55729">
    <property type="entry name" value="Acyl-CoA N-acyltransferases (Nat)"/>
    <property type="match status" value="1"/>
</dbReference>
<evidence type="ECO:0000313" key="2">
    <source>
        <dbReference type="EMBL" id="MFI0911387.1"/>
    </source>
</evidence>
<comment type="caution">
    <text evidence="2">The sequence shown here is derived from an EMBL/GenBank/DDBJ whole genome shotgun (WGS) entry which is preliminary data.</text>
</comment>
<reference evidence="2 3" key="1">
    <citation type="submission" date="2024-10" db="EMBL/GenBank/DDBJ databases">
        <title>The Natural Products Discovery Center: Release of the First 8490 Sequenced Strains for Exploring Actinobacteria Biosynthetic Diversity.</title>
        <authorList>
            <person name="Kalkreuter E."/>
            <person name="Kautsar S.A."/>
            <person name="Yang D."/>
            <person name="Bader C.D."/>
            <person name="Teijaro C.N."/>
            <person name="Fluegel L."/>
            <person name="Davis C.M."/>
            <person name="Simpson J.R."/>
            <person name="Lauterbach L."/>
            <person name="Steele A.D."/>
            <person name="Gui C."/>
            <person name="Meng S."/>
            <person name="Li G."/>
            <person name="Viehrig K."/>
            <person name="Ye F."/>
            <person name="Su P."/>
            <person name="Kiefer A.F."/>
            <person name="Nichols A."/>
            <person name="Cepeda A.J."/>
            <person name="Yan W."/>
            <person name="Fan B."/>
            <person name="Jiang Y."/>
            <person name="Adhikari A."/>
            <person name="Zheng C.-J."/>
            <person name="Schuster L."/>
            <person name="Cowan T.M."/>
            <person name="Smanski M.J."/>
            <person name="Chevrette M.G."/>
            <person name="De Carvalho L.P.S."/>
            <person name="Shen B."/>
        </authorList>
    </citation>
    <scope>NUCLEOTIDE SEQUENCE [LARGE SCALE GENOMIC DNA]</scope>
    <source>
        <strain evidence="2 3">NPDC020979</strain>
    </source>
</reference>
<dbReference type="Pfam" id="PF00583">
    <property type="entry name" value="Acetyltransf_1"/>
    <property type="match status" value="1"/>
</dbReference>
<sequence length="270" mass="29132">MDKDTVDTVAALLPLYDREMREGVRADGPGARVERVEYPGRSGTVVVRHVGADADGWNGVVWSDLDEDTADAAIAEQVAYFASLGREFEWKLYGHDLPADLPRRLRAAGFVAEPMEALMVAAIADLPAGSGPPEGIRLLPVTDAAGVDLAVAAQERAFGESREQHRKLLLDQLDSDVPLAVVAMAGDVPVSAARMELHPGTSFVSLWGGGTAPEWRGRGIYRALVHHRARLAAEHGYRHLHVDASAMSRPILERLGFVALGTTTPYVFLP</sequence>
<dbReference type="InterPro" id="IPR016181">
    <property type="entry name" value="Acyl_CoA_acyltransferase"/>
</dbReference>
<dbReference type="GO" id="GO:0016746">
    <property type="term" value="F:acyltransferase activity"/>
    <property type="evidence" value="ECO:0007669"/>
    <property type="project" value="UniProtKB-KW"/>
</dbReference>
<dbReference type="EC" id="2.3.-.-" evidence="2"/>
<dbReference type="InterPro" id="IPR000182">
    <property type="entry name" value="GNAT_dom"/>
</dbReference>
<proteinExistence type="predicted"/>
<name>A0ABW7T1M4_9ACTN</name>
<feature type="domain" description="N-acetyltransferase" evidence="1">
    <location>
        <begin position="136"/>
        <end position="270"/>
    </location>
</feature>